<dbReference type="EMBL" id="FQXC01000002">
    <property type="protein sequence ID" value="SHH34671.1"/>
    <property type="molecule type" value="Genomic_DNA"/>
</dbReference>
<gene>
    <name evidence="2" type="ORF">SAMN05443551_2041</name>
</gene>
<dbReference type="SUPFAM" id="SSF46689">
    <property type="entry name" value="Homeodomain-like"/>
    <property type="match status" value="1"/>
</dbReference>
<dbReference type="GO" id="GO:0003677">
    <property type="term" value="F:DNA binding"/>
    <property type="evidence" value="ECO:0007669"/>
    <property type="project" value="InterPro"/>
</dbReference>
<dbReference type="Pfam" id="PF01418">
    <property type="entry name" value="HTH_6"/>
    <property type="match status" value="1"/>
</dbReference>
<accession>A0A1M5S870</accession>
<reference evidence="2 3" key="1">
    <citation type="submission" date="2016-11" db="EMBL/GenBank/DDBJ databases">
        <authorList>
            <person name="Jaros S."/>
            <person name="Januszkiewicz K."/>
            <person name="Wedrychowicz H."/>
        </authorList>
    </citation>
    <scope>NUCLEOTIDE SEQUENCE [LARGE SCALE GENOMIC DNA]</scope>
    <source>
        <strain evidence="2 3">DSM 29431</strain>
    </source>
</reference>
<evidence type="ECO:0000313" key="3">
    <source>
        <dbReference type="Proteomes" id="UP000184221"/>
    </source>
</evidence>
<dbReference type="PANTHER" id="PTHR30514:SF18">
    <property type="entry name" value="RPIR-FAMILY TRANSCRIPTIONAL REGULATOR"/>
    <property type="match status" value="1"/>
</dbReference>
<organism evidence="2 3">
    <name type="scientific">Marivita hallyeonensis</name>
    <dbReference type="NCBI Taxonomy" id="996342"/>
    <lineage>
        <taxon>Bacteria</taxon>
        <taxon>Pseudomonadati</taxon>
        <taxon>Pseudomonadota</taxon>
        <taxon>Alphaproteobacteria</taxon>
        <taxon>Rhodobacterales</taxon>
        <taxon>Roseobacteraceae</taxon>
        <taxon>Marivita</taxon>
    </lineage>
</organism>
<sequence>MTKPLRDRLTEALNTATKADRAVANYMLTDMAALPFETAASLASKVGVSEPTVGRFCRSIGYDGFKDLKRHLKNDMGDQPWLIGDRLRDLQERTKAGEDQLARGLELEMAALIAVYEIAHSPEWQRAVKRLSTVRNVFAAGFQTERGMAQIFVNQLQYLREGVHLLDLAAGNFAEVLALKDTDAALVIFEARRYSRHAQMLAEDAKAAGLPVTLITDPYCDWGHAVSDEMFVVPTSVNLFWESTAQMASLANLLVNGVFLELGPSVEDRMNTFAKLYGRYTGHVGDAPHTRTEGRRTT</sequence>
<protein>
    <submittedName>
        <fullName evidence="2">Transcriptional regulator, RpiR family</fullName>
    </submittedName>
</protein>
<dbReference type="GO" id="GO:1901135">
    <property type="term" value="P:carbohydrate derivative metabolic process"/>
    <property type="evidence" value="ECO:0007669"/>
    <property type="project" value="InterPro"/>
</dbReference>
<dbReference type="AlphaFoldDB" id="A0A1M5S870"/>
<dbReference type="Proteomes" id="UP000184221">
    <property type="component" value="Unassembled WGS sequence"/>
</dbReference>
<dbReference type="Gene3D" id="1.10.10.10">
    <property type="entry name" value="Winged helix-like DNA-binding domain superfamily/Winged helix DNA-binding domain"/>
    <property type="match status" value="1"/>
</dbReference>
<dbReference type="PROSITE" id="PS51071">
    <property type="entry name" value="HTH_RPIR"/>
    <property type="match status" value="1"/>
</dbReference>
<dbReference type="PANTHER" id="PTHR30514">
    <property type="entry name" value="GLUCOKINASE"/>
    <property type="match status" value="1"/>
</dbReference>
<dbReference type="Gene3D" id="3.40.50.10490">
    <property type="entry name" value="Glucose-6-phosphate isomerase like protein, domain 1"/>
    <property type="match status" value="1"/>
</dbReference>
<feature type="domain" description="HTH rpiR-type" evidence="1">
    <location>
        <begin position="3"/>
        <end position="79"/>
    </location>
</feature>
<dbReference type="SUPFAM" id="SSF53697">
    <property type="entry name" value="SIS domain"/>
    <property type="match status" value="1"/>
</dbReference>
<dbReference type="InterPro" id="IPR046348">
    <property type="entry name" value="SIS_dom_sf"/>
</dbReference>
<keyword evidence="3" id="KW-1185">Reference proteome</keyword>
<name>A0A1M5S870_9RHOB</name>
<dbReference type="RefSeq" id="WP_072777507.1">
    <property type="nucleotide sequence ID" value="NZ_FQXC01000002.1"/>
</dbReference>
<dbReference type="OrthoDB" id="8582409at2"/>
<dbReference type="InterPro" id="IPR009057">
    <property type="entry name" value="Homeodomain-like_sf"/>
</dbReference>
<dbReference type="InterPro" id="IPR036388">
    <property type="entry name" value="WH-like_DNA-bd_sf"/>
</dbReference>
<evidence type="ECO:0000259" key="1">
    <source>
        <dbReference type="PROSITE" id="PS51071"/>
    </source>
</evidence>
<dbReference type="STRING" id="996342.SAMN05443551_2041"/>
<dbReference type="InterPro" id="IPR000281">
    <property type="entry name" value="HTH_RpiR"/>
</dbReference>
<dbReference type="GO" id="GO:0097367">
    <property type="term" value="F:carbohydrate derivative binding"/>
    <property type="evidence" value="ECO:0007669"/>
    <property type="project" value="InterPro"/>
</dbReference>
<proteinExistence type="predicted"/>
<dbReference type="InterPro" id="IPR047640">
    <property type="entry name" value="RpiR-like"/>
</dbReference>
<evidence type="ECO:0000313" key="2">
    <source>
        <dbReference type="EMBL" id="SHH34671.1"/>
    </source>
</evidence>
<dbReference type="GO" id="GO:0003700">
    <property type="term" value="F:DNA-binding transcription factor activity"/>
    <property type="evidence" value="ECO:0007669"/>
    <property type="project" value="InterPro"/>
</dbReference>